<feature type="region of interest" description="Disordered" evidence="1">
    <location>
        <begin position="87"/>
        <end position="138"/>
    </location>
</feature>
<protein>
    <submittedName>
        <fullName evidence="4">Uncharacterized protein LOC100213259</fullName>
    </submittedName>
</protein>
<feature type="compositionally biased region" description="Basic and acidic residues" evidence="1">
    <location>
        <begin position="262"/>
        <end position="281"/>
    </location>
</feature>
<feature type="region of interest" description="Disordered" evidence="1">
    <location>
        <begin position="883"/>
        <end position="916"/>
    </location>
</feature>
<name>A0ABM4D4A1_HYDVU</name>
<dbReference type="RefSeq" id="XP_065669110.1">
    <property type="nucleotide sequence ID" value="XM_065813038.1"/>
</dbReference>
<evidence type="ECO:0000256" key="1">
    <source>
        <dbReference type="SAM" id="MobiDB-lite"/>
    </source>
</evidence>
<sequence length="992" mass="111878">MKTLLFFVIFYILLVLHKCLPLHFKHRPKKKQVITGHARDVINFLNSSSTNRNETIDKRFFGKQLGFSYDRDKESRENKPAVLKNLENHQGIHTGYHDEENWGNDEDRRHSKKSPRKDSVHDDEEKGDKLFGGERVDHNEHTKFSNDLMSKLGFTFHGGRVHMDEDGHLVQGDPHSRGNSLVGGRGGEYSKNDDDEDENDSDESEEKEDTKTKKHKDSSKEDGEDEDVTTHHHIGPFPFAPLPQGYHKGRGPENEPDDDEEDRIKDEKEEREDRALRKKEKEEEEEDEEEEEKEEEEKGFKKPVAHHHKKKKKNYSEADENPYHHQEHVSIAEEESDKEKVGLPLKLNKKENAKIMEDETQRKDNKSVLEDKKSQNIVFVLNGKEGLEEIKNMNGFNDIIKTLTDKAKSSENSSNINRLATVNNQGYLVVNNTLSTAIPISVENKVNLPSSTQQNALTPVVKEVRQTTYVSPVENNKQANILSGSEFISATSGNLVTSNQINKNSPQVSSTEIKLEPSPIQINSASSTSDFNGGSNLGFSKSGSTNNGISQSPSSFISEVSMPPVIQNAHANFYTQGNQGTQSNIASLATISNLGAQGKYIINNDLKTNSPMQQDGEQIVSKTVRNDFSSGINQIQSPGESNYGISSVKVTNDYSKLGNLIKENADTLSPGQNYILSNEKIYSTHNNNDVMKSRPSGELTTEKLILRHEPPQTPQSDNDEQNEKLISKILFRLQEEKLKTQPLGENQGNGATDRVAEVIRKPTPLNEPKSLTVSQVEEMKEDESENLNESPSRFKTHKRLANPKETEAETSENEKVLQGDLEFKQPSFQKVIVTERKKKNKQLTKLLSDDNENDEPKSSTLPISEERKALFKKVNDALDHTFSKVSPDETSSESTYNKSPLAEASNSVQKSDSKGPVVSYRHRSFYNEKTASNEDLPTTNILNHDKFRVINNNNIARVLHCQRCETNPPNNRDVLEKEPSGFDLVFVKTNKT</sequence>
<accession>A0ABM4D4A1</accession>
<reference evidence="4" key="1">
    <citation type="submission" date="2025-08" db="UniProtKB">
        <authorList>
            <consortium name="RefSeq"/>
        </authorList>
    </citation>
    <scope>IDENTIFICATION</scope>
</reference>
<evidence type="ECO:0000256" key="2">
    <source>
        <dbReference type="SAM" id="SignalP"/>
    </source>
</evidence>
<organism evidence="3 4">
    <name type="scientific">Hydra vulgaris</name>
    <name type="common">Hydra</name>
    <name type="synonym">Hydra attenuata</name>
    <dbReference type="NCBI Taxonomy" id="6087"/>
    <lineage>
        <taxon>Eukaryota</taxon>
        <taxon>Metazoa</taxon>
        <taxon>Cnidaria</taxon>
        <taxon>Hydrozoa</taxon>
        <taxon>Hydroidolina</taxon>
        <taxon>Anthoathecata</taxon>
        <taxon>Aplanulata</taxon>
        <taxon>Hydridae</taxon>
        <taxon>Hydra</taxon>
    </lineage>
</organism>
<gene>
    <name evidence="4" type="primary">LOC100213259</name>
</gene>
<feature type="compositionally biased region" description="Basic and acidic residues" evidence="1">
    <location>
        <begin position="116"/>
        <end position="138"/>
    </location>
</feature>
<feature type="compositionally biased region" description="Basic and acidic residues" evidence="1">
    <location>
        <begin position="802"/>
        <end position="816"/>
    </location>
</feature>
<evidence type="ECO:0000313" key="3">
    <source>
        <dbReference type="Proteomes" id="UP001652625"/>
    </source>
</evidence>
<feature type="compositionally biased region" description="Basic and acidic residues" evidence="1">
    <location>
        <begin position="95"/>
        <end position="109"/>
    </location>
</feature>
<feature type="region of interest" description="Disordered" evidence="1">
    <location>
        <begin position="165"/>
        <end position="342"/>
    </location>
</feature>
<proteinExistence type="predicted"/>
<dbReference type="GeneID" id="100213259"/>
<feature type="compositionally biased region" description="Polar residues" evidence="1">
    <location>
        <begin position="888"/>
        <end position="910"/>
    </location>
</feature>
<keyword evidence="3" id="KW-1185">Reference proteome</keyword>
<feature type="compositionally biased region" description="Basic residues" evidence="1">
    <location>
        <begin position="301"/>
        <end position="313"/>
    </location>
</feature>
<feature type="region of interest" description="Disordered" evidence="1">
    <location>
        <begin position="742"/>
        <end position="816"/>
    </location>
</feature>
<feature type="signal peptide" evidence="2">
    <location>
        <begin position="1"/>
        <end position="21"/>
    </location>
</feature>
<feature type="region of interest" description="Disordered" evidence="1">
    <location>
        <begin position="844"/>
        <end position="864"/>
    </location>
</feature>
<feature type="compositionally biased region" description="Acidic residues" evidence="1">
    <location>
        <begin position="282"/>
        <end position="297"/>
    </location>
</feature>
<feature type="compositionally biased region" description="Acidic residues" evidence="1">
    <location>
        <begin position="193"/>
        <end position="207"/>
    </location>
</feature>
<feature type="chain" id="PRO_5046175251" evidence="2">
    <location>
        <begin position="22"/>
        <end position="992"/>
    </location>
</feature>
<dbReference type="Proteomes" id="UP001652625">
    <property type="component" value="Chromosome 12"/>
</dbReference>
<evidence type="ECO:0000313" key="4">
    <source>
        <dbReference type="RefSeq" id="XP_065669110.1"/>
    </source>
</evidence>
<feature type="region of interest" description="Disordered" evidence="1">
    <location>
        <begin position="522"/>
        <end position="556"/>
    </location>
</feature>
<keyword evidence="2" id="KW-0732">Signal</keyword>
<feature type="compositionally biased region" description="Basic and acidic residues" evidence="1">
    <location>
        <begin position="321"/>
        <end position="341"/>
    </location>
</feature>